<proteinExistence type="predicted"/>
<organism evidence="2">
    <name type="scientific">uncultured Caudovirales phage</name>
    <dbReference type="NCBI Taxonomy" id="2100421"/>
    <lineage>
        <taxon>Viruses</taxon>
        <taxon>Duplodnaviria</taxon>
        <taxon>Heunggongvirae</taxon>
        <taxon>Uroviricota</taxon>
        <taxon>Caudoviricetes</taxon>
        <taxon>Peduoviridae</taxon>
        <taxon>Maltschvirus</taxon>
        <taxon>Maltschvirus maltsch</taxon>
    </lineage>
</organism>
<dbReference type="EMBL" id="LR798360">
    <property type="protein sequence ID" value="CAB5226357.1"/>
    <property type="molecule type" value="Genomic_DNA"/>
</dbReference>
<gene>
    <name evidence="2" type="ORF">UFOVP760_134</name>
</gene>
<feature type="region of interest" description="Disordered" evidence="1">
    <location>
        <begin position="148"/>
        <end position="169"/>
    </location>
</feature>
<accession>A0A6J7X5T9</accession>
<evidence type="ECO:0000256" key="1">
    <source>
        <dbReference type="SAM" id="MobiDB-lite"/>
    </source>
</evidence>
<reference evidence="2" key="1">
    <citation type="submission" date="2020-05" db="EMBL/GenBank/DDBJ databases">
        <authorList>
            <person name="Chiriac C."/>
            <person name="Salcher M."/>
            <person name="Ghai R."/>
            <person name="Kavagutti S V."/>
        </authorList>
    </citation>
    <scope>NUCLEOTIDE SEQUENCE</scope>
</reference>
<sequence>MKKRFLKLYESALTALNHSGFLVGNIVKFKDNALKHEFFKTQSDAILDAVKNLIDSGNTLRVTNVINKYPAVGGVGNPDNVGPDYNIEVSEDTGGGRLGKGVVVPSFILTKIDTTPNLEPVPDKNKRKDRIDIKPVPVKDEAEEVPFYSPSNTRRSDIGNGKLSTGDRSLKNVNVKIPAVPAANCKDPASYTANYLP</sequence>
<name>A0A6J7X5T9_9CAUD</name>
<evidence type="ECO:0000313" key="2">
    <source>
        <dbReference type="EMBL" id="CAB5226357.1"/>
    </source>
</evidence>
<protein>
    <submittedName>
        <fullName evidence="2">Uncharacterized protein</fullName>
    </submittedName>
</protein>